<dbReference type="InterPro" id="IPR036865">
    <property type="entry name" value="CRAL-TRIO_dom_sf"/>
</dbReference>
<dbReference type="PROSITE" id="PS50238">
    <property type="entry name" value="RHOGAP"/>
    <property type="match status" value="1"/>
</dbReference>
<dbReference type="GO" id="GO:0005737">
    <property type="term" value="C:cytoplasm"/>
    <property type="evidence" value="ECO:0007669"/>
    <property type="project" value="TreeGrafter"/>
</dbReference>
<dbReference type="Pfam" id="PF13716">
    <property type="entry name" value="CRAL_TRIO_2"/>
    <property type="match status" value="1"/>
</dbReference>
<organism evidence="3 4">
    <name type="scientific">Smittium simulii</name>
    <dbReference type="NCBI Taxonomy" id="133385"/>
    <lineage>
        <taxon>Eukaryota</taxon>
        <taxon>Fungi</taxon>
        <taxon>Fungi incertae sedis</taxon>
        <taxon>Zoopagomycota</taxon>
        <taxon>Kickxellomycotina</taxon>
        <taxon>Harpellomycetes</taxon>
        <taxon>Harpellales</taxon>
        <taxon>Legeriomycetaceae</taxon>
        <taxon>Smittium</taxon>
    </lineage>
</organism>
<dbReference type="SUPFAM" id="SSF52087">
    <property type="entry name" value="CRAL/TRIO domain"/>
    <property type="match status" value="1"/>
</dbReference>
<proteinExistence type="predicted"/>
<dbReference type="CDD" id="cd00170">
    <property type="entry name" value="SEC14"/>
    <property type="match status" value="1"/>
</dbReference>
<evidence type="ECO:0000259" key="2">
    <source>
        <dbReference type="PROSITE" id="PS50238"/>
    </source>
</evidence>
<dbReference type="InterPro" id="IPR008936">
    <property type="entry name" value="Rho_GTPase_activation_prot"/>
</dbReference>
<dbReference type="InterPro" id="IPR001251">
    <property type="entry name" value="CRAL-TRIO_dom"/>
</dbReference>
<dbReference type="PANTHER" id="PTHR45808:SF2">
    <property type="entry name" value="RHO GTPASE-ACTIVATING PROTEIN 68F"/>
    <property type="match status" value="1"/>
</dbReference>
<evidence type="ECO:0008006" key="5">
    <source>
        <dbReference type="Google" id="ProtNLM"/>
    </source>
</evidence>
<dbReference type="OrthoDB" id="19923at2759"/>
<dbReference type="Proteomes" id="UP000245383">
    <property type="component" value="Unassembled WGS sequence"/>
</dbReference>
<dbReference type="SMART" id="SM00324">
    <property type="entry name" value="RhoGAP"/>
    <property type="match status" value="1"/>
</dbReference>
<protein>
    <recommendedName>
        <fullName evidence="5">Rho-GAP domain-containing protein</fullName>
    </recommendedName>
</protein>
<evidence type="ECO:0000313" key="4">
    <source>
        <dbReference type="Proteomes" id="UP000245383"/>
    </source>
</evidence>
<dbReference type="PANTHER" id="PTHR45808">
    <property type="entry name" value="RHO GTPASE-ACTIVATING PROTEIN 68F"/>
    <property type="match status" value="1"/>
</dbReference>
<dbReference type="EMBL" id="MBFR01000016">
    <property type="protein sequence ID" value="PVU97205.1"/>
    <property type="molecule type" value="Genomic_DNA"/>
</dbReference>
<feature type="domain" description="CRAL-TRIO" evidence="1">
    <location>
        <begin position="24"/>
        <end position="179"/>
    </location>
</feature>
<feature type="domain" description="Rho-GAP" evidence="2">
    <location>
        <begin position="205"/>
        <end position="424"/>
    </location>
</feature>
<dbReference type="InterPro" id="IPR000198">
    <property type="entry name" value="RhoGAP_dom"/>
</dbReference>
<comment type="caution">
    <text evidence="3">The sequence shown here is derived from an EMBL/GenBank/DDBJ whole genome shotgun (WGS) entry which is preliminary data.</text>
</comment>
<sequence length="459" mass="52024">MTLSNIVSFIDEAAKNGFTLNIPDGRFKSDIHPQLLYQAGLDSDATPILVFFECHLPDPKQISFDELVTLLKQKLDSFVKNDYVFVYFANSDSQKPSLPWLVNTYHDLDRNYKKNLKKLYLVHPSNWTKVLLNMFGTIISPKFYSKLVYVENLEILNSFIPTSAIKIPDSVVSHDSQIEFPEAENMVKMASLDTIVDGQNCIFGSHISKVVYKASSSNVYKLPLPVVNWMLTLHKTGTFTKNIFRRSADKVSMVGLKPQILSSTDMSSLLSGDIKDDPHFAASLLKIFFLELVPAPFTKEMIEQVLQLPVATSKQQLEDITVSISSVQKKINFIKQKILPNIIPEYRQLLLYLFSLLNNIAQNSPDTDMKAFDLAEIWGPILFKANSSNAIDNSDWLYLTSVSPAVPSFGTVVHVMIQYFYSIFSQDINQVLGTDFVRSEILMDQLILSLESQLNVYRE</sequence>
<keyword evidence="4" id="KW-1185">Reference proteome</keyword>
<dbReference type="Gene3D" id="1.10.555.10">
    <property type="entry name" value="Rho GTPase activation protein"/>
    <property type="match status" value="1"/>
</dbReference>
<reference evidence="3 4" key="1">
    <citation type="journal article" date="2018" name="MBio">
        <title>Comparative Genomics Reveals the Core Gene Toolbox for the Fungus-Insect Symbiosis.</title>
        <authorList>
            <person name="Wang Y."/>
            <person name="Stata M."/>
            <person name="Wang W."/>
            <person name="Stajich J.E."/>
            <person name="White M.M."/>
            <person name="Moncalvo J.M."/>
        </authorList>
    </citation>
    <scope>NUCLEOTIDE SEQUENCE [LARGE SCALE GENOMIC DNA]</scope>
    <source>
        <strain evidence="3 4">SWE-8-4</strain>
    </source>
</reference>
<dbReference type="GO" id="GO:0005096">
    <property type="term" value="F:GTPase activator activity"/>
    <property type="evidence" value="ECO:0007669"/>
    <property type="project" value="TreeGrafter"/>
</dbReference>
<evidence type="ECO:0000313" key="3">
    <source>
        <dbReference type="EMBL" id="PVU97205.1"/>
    </source>
</evidence>
<dbReference type="Pfam" id="PF00620">
    <property type="entry name" value="RhoGAP"/>
    <property type="match status" value="1"/>
</dbReference>
<dbReference type="PROSITE" id="PS50191">
    <property type="entry name" value="CRAL_TRIO"/>
    <property type="match status" value="1"/>
</dbReference>
<dbReference type="SUPFAM" id="SSF48350">
    <property type="entry name" value="GTPase activation domain, GAP"/>
    <property type="match status" value="1"/>
</dbReference>
<dbReference type="AlphaFoldDB" id="A0A2T9YY00"/>
<evidence type="ECO:0000259" key="1">
    <source>
        <dbReference type="PROSITE" id="PS50191"/>
    </source>
</evidence>
<gene>
    <name evidence="3" type="ORF">BB561_000701</name>
</gene>
<dbReference type="STRING" id="133385.A0A2T9YY00"/>
<dbReference type="SMART" id="SM00516">
    <property type="entry name" value="SEC14"/>
    <property type="match status" value="1"/>
</dbReference>
<dbReference type="Gene3D" id="3.40.525.10">
    <property type="entry name" value="CRAL-TRIO lipid binding domain"/>
    <property type="match status" value="1"/>
</dbReference>
<dbReference type="GO" id="GO:0007264">
    <property type="term" value="P:small GTPase-mediated signal transduction"/>
    <property type="evidence" value="ECO:0007669"/>
    <property type="project" value="TreeGrafter"/>
</dbReference>
<accession>A0A2T9YY00</accession>
<name>A0A2T9YY00_9FUNG</name>